<evidence type="ECO:0008006" key="7">
    <source>
        <dbReference type="Google" id="ProtNLM"/>
    </source>
</evidence>
<dbReference type="InterPro" id="IPR012337">
    <property type="entry name" value="RNaseH-like_sf"/>
</dbReference>
<reference evidence="5" key="2">
    <citation type="submission" date="2021-03" db="UniProtKB">
        <authorList>
            <consortium name="EnsemblPlants"/>
        </authorList>
    </citation>
    <scope>IDENTIFICATION</scope>
</reference>
<dbReference type="InterPro" id="IPR026960">
    <property type="entry name" value="RVT-Znf"/>
</dbReference>
<dbReference type="Pfam" id="PF13456">
    <property type="entry name" value="RVT_3"/>
    <property type="match status" value="1"/>
</dbReference>
<dbReference type="Gramene" id="evm.model.06.998">
    <property type="protein sequence ID" value="cds.evm.model.06.998"/>
    <property type="gene ID" value="evm.TU.06.998"/>
</dbReference>
<evidence type="ECO:0000313" key="6">
    <source>
        <dbReference type="Proteomes" id="UP000596661"/>
    </source>
</evidence>
<dbReference type="GO" id="GO:0003676">
    <property type="term" value="F:nucleic acid binding"/>
    <property type="evidence" value="ECO:0007669"/>
    <property type="project" value="InterPro"/>
</dbReference>
<reference evidence="5" key="1">
    <citation type="submission" date="2018-11" db="EMBL/GenBank/DDBJ databases">
        <authorList>
            <person name="Grassa J C."/>
        </authorList>
    </citation>
    <scope>NUCLEOTIDE SEQUENCE [LARGE SCALE GENOMIC DNA]</scope>
</reference>
<dbReference type="Gene3D" id="3.30.420.10">
    <property type="entry name" value="Ribonuclease H-like superfamily/Ribonuclease H"/>
    <property type="match status" value="1"/>
</dbReference>
<name>A0A803Q0V4_CANSA</name>
<feature type="compositionally biased region" description="Low complexity" evidence="1">
    <location>
        <begin position="1"/>
        <end position="15"/>
    </location>
</feature>
<dbReference type="PANTHER" id="PTHR46890">
    <property type="entry name" value="NON-LTR RETROLELEMENT REVERSE TRANSCRIPTASE-LIKE PROTEIN-RELATED"/>
    <property type="match status" value="1"/>
</dbReference>
<dbReference type="InterPro" id="IPR036397">
    <property type="entry name" value="RNaseH_sf"/>
</dbReference>
<protein>
    <recommendedName>
        <fullName evidence="7">Reverse transcriptase</fullName>
    </recommendedName>
</protein>
<dbReference type="InterPro" id="IPR052343">
    <property type="entry name" value="Retrotransposon-Effector_Assoc"/>
</dbReference>
<organism evidence="5 6">
    <name type="scientific">Cannabis sativa</name>
    <name type="common">Hemp</name>
    <name type="synonym">Marijuana</name>
    <dbReference type="NCBI Taxonomy" id="3483"/>
    <lineage>
        <taxon>Eukaryota</taxon>
        <taxon>Viridiplantae</taxon>
        <taxon>Streptophyta</taxon>
        <taxon>Embryophyta</taxon>
        <taxon>Tracheophyta</taxon>
        <taxon>Spermatophyta</taxon>
        <taxon>Magnoliopsida</taxon>
        <taxon>eudicotyledons</taxon>
        <taxon>Gunneridae</taxon>
        <taxon>Pentapetalae</taxon>
        <taxon>rosids</taxon>
        <taxon>fabids</taxon>
        <taxon>Rosales</taxon>
        <taxon>Cannabaceae</taxon>
        <taxon>Cannabis</taxon>
    </lineage>
</organism>
<dbReference type="CDD" id="cd01650">
    <property type="entry name" value="RT_nLTR_like"/>
    <property type="match status" value="1"/>
</dbReference>
<keyword evidence="6" id="KW-1185">Reference proteome</keyword>
<accession>A0A803Q0V4</accession>
<dbReference type="Pfam" id="PF13966">
    <property type="entry name" value="zf-RVT"/>
    <property type="match status" value="1"/>
</dbReference>
<evidence type="ECO:0000256" key="1">
    <source>
        <dbReference type="SAM" id="MobiDB-lite"/>
    </source>
</evidence>
<dbReference type="CDD" id="cd06222">
    <property type="entry name" value="RNase_H_like"/>
    <property type="match status" value="1"/>
</dbReference>
<evidence type="ECO:0000259" key="3">
    <source>
        <dbReference type="Pfam" id="PF13456"/>
    </source>
</evidence>
<dbReference type="GO" id="GO:0004523">
    <property type="term" value="F:RNA-DNA hybrid ribonuclease activity"/>
    <property type="evidence" value="ECO:0007669"/>
    <property type="project" value="InterPro"/>
</dbReference>
<dbReference type="InterPro" id="IPR000477">
    <property type="entry name" value="RT_dom"/>
</dbReference>
<dbReference type="SUPFAM" id="SSF53098">
    <property type="entry name" value="Ribonuclease H-like"/>
    <property type="match status" value="1"/>
</dbReference>
<dbReference type="EnsemblPlants" id="evm.model.06.998">
    <property type="protein sequence ID" value="cds.evm.model.06.998"/>
    <property type="gene ID" value="evm.TU.06.998"/>
</dbReference>
<sequence>MHSLNRPLSSSSRCSHPSHKRSQWNLCPVPDPSIKVALTHPPSNPKADRLVQAAPAVSDRSSPTTPVESIITPASLPNRRTVQALINLLQQLCSKVNAIDVIVTKSACPCYKSHHGIILVLDYCFILLVSIMDELTNSLSVALNLTETECTIQTLHEPTPTNTPDSEIQPISLYLVVKVHTVKSFNRKNFMEKMTKNWNNISQNPMVITDRSNGLFLVEFGCDGDRHRVLLQQPWTYLNQAILMDIPNSLDVLNGDSFLKIPLWVQVFNTPFLKRYEELAVLVSSSLGHLLEIYRPSFRETWGPYFRLRVMFDVAQPLPRGIPVHFSGINKVVWLELKYENLLDICFFCGRMGHSYNKGCMDYMKACDEALFPPELRYDIKTIMGKVKVTTNALLCPEQLNFGNPPVASFMTSNPASAVLPLPRAQRLRGKEISLTPRTSSKGKLKWSMGSSDIKSSALAPKTGMSMKSLPEVQALPPSRPACHHEDYHRALELVTSNPPGNRSRDHNKRFYFENVWLKDPNWTRIFDQAWTSTITTLEAIPNLIATQSSCAKKLNNWNHKKDFNFKKHISKLEKELESARSTPIWDDPRPNPLAGSDKTLLTEEFSLDEIEQAFVQLPLDKAPGPDGFNSHFYKANWSAVRNDVLNAASSFLNGNGNVAPLNNTLITLIPKVKQPKFISEFRPISLCNIIYKIISKTIANRLKLVLNNIISPNQSAFLPGRLISNNIIIAQEVAHSIKLKTRGKTGWMAVKLEMAKAFDRVEWPFIVAILRKFQFPPRFIQLIFACISTASFQFNLNGKQERRKALSGFKAARRAPAIPHLLFTDDSFLFCQASISSCNIIKDVLEVYERATGLKPAYKVAFRLTWSSKSFPPPFLSPPVPTSRFGSLHNLASTLSERAITLAFLPLLPLISPPPPLLRLGGKNLWHLNLPAKVKHFAFRATNSTLPTAKNLAYRKIIQSSGCERCGISEESVSHALFYCQSIRRVWKGTQFYPYIFSYSSEIMFHDIADMIYTSITKKDVEFFLCTSWFIWFNRNKDLKSQAFDQAHAILNLAHCFVEDYNSSLMASAPTARPSHNLVSSSWSPLASGLLKLNVDAAISKVNGTAGFGGVIRNSEGLVVAALAQPYIGGGAVATLEAKSLLTLLRWCIDEHFLVHEVETDCKAINDALSHHKEDISVFGDLIRQIKDTLSLFPAARLSHVNREANSLADKLAYRALGLDEVAIWIGDDPCDLIEFLSF</sequence>
<dbReference type="PANTHER" id="PTHR46890:SF48">
    <property type="entry name" value="RNA-DIRECTED DNA POLYMERASE"/>
    <property type="match status" value="1"/>
</dbReference>
<evidence type="ECO:0000313" key="5">
    <source>
        <dbReference type="EnsemblPlants" id="cds.evm.model.06.998"/>
    </source>
</evidence>
<evidence type="ECO:0000259" key="4">
    <source>
        <dbReference type="Pfam" id="PF13966"/>
    </source>
</evidence>
<dbReference type="Pfam" id="PF00078">
    <property type="entry name" value="RVT_1"/>
    <property type="match status" value="1"/>
</dbReference>
<feature type="domain" description="Reverse transcriptase zinc-binding" evidence="4">
    <location>
        <begin position="924"/>
        <end position="988"/>
    </location>
</feature>
<dbReference type="EMBL" id="UZAU01000586">
    <property type="status" value="NOT_ANNOTATED_CDS"/>
    <property type="molecule type" value="Genomic_DNA"/>
</dbReference>
<feature type="domain" description="RNase H type-1" evidence="3">
    <location>
        <begin position="1095"/>
        <end position="1216"/>
    </location>
</feature>
<dbReference type="InterPro" id="IPR002156">
    <property type="entry name" value="RNaseH_domain"/>
</dbReference>
<dbReference type="Proteomes" id="UP000596661">
    <property type="component" value="Chromosome 6"/>
</dbReference>
<dbReference type="InterPro" id="IPR044730">
    <property type="entry name" value="RNase_H-like_dom_plant"/>
</dbReference>
<dbReference type="AlphaFoldDB" id="A0A803Q0V4"/>
<feature type="region of interest" description="Disordered" evidence="1">
    <location>
        <begin position="1"/>
        <end position="26"/>
    </location>
</feature>
<evidence type="ECO:0000259" key="2">
    <source>
        <dbReference type="Pfam" id="PF00078"/>
    </source>
</evidence>
<proteinExistence type="predicted"/>
<feature type="domain" description="Reverse transcriptase" evidence="2">
    <location>
        <begin position="674"/>
        <end position="798"/>
    </location>
</feature>